<dbReference type="InterPro" id="IPR006553">
    <property type="entry name" value="Leu-rich_rpt_Cys-con_subtyp"/>
</dbReference>
<organism evidence="4 5">
    <name type="scientific">Eruca vesicaria subsp. sativa</name>
    <name type="common">Garden rocket</name>
    <name type="synonym">Eruca sativa</name>
    <dbReference type="NCBI Taxonomy" id="29727"/>
    <lineage>
        <taxon>Eukaryota</taxon>
        <taxon>Viridiplantae</taxon>
        <taxon>Streptophyta</taxon>
        <taxon>Embryophyta</taxon>
        <taxon>Tracheophyta</taxon>
        <taxon>Spermatophyta</taxon>
        <taxon>Magnoliopsida</taxon>
        <taxon>eudicotyledons</taxon>
        <taxon>Gunneridae</taxon>
        <taxon>Pentapetalae</taxon>
        <taxon>rosids</taxon>
        <taxon>malvids</taxon>
        <taxon>Brassicales</taxon>
        <taxon>Brassicaceae</taxon>
        <taxon>Brassiceae</taxon>
        <taxon>Eruca</taxon>
    </lineage>
</organism>
<feature type="domain" description="F-box/LRR-repeat protein 15-like leucin rich repeat" evidence="3">
    <location>
        <begin position="76"/>
        <end position="303"/>
    </location>
</feature>
<accession>A0ABC8IW00</accession>
<dbReference type="Gene3D" id="3.80.10.10">
    <property type="entry name" value="Ribonuclease Inhibitor"/>
    <property type="match status" value="2"/>
</dbReference>
<dbReference type="Gene3D" id="1.20.1280.50">
    <property type="match status" value="1"/>
</dbReference>
<gene>
    <name evidence="4" type="ORF">ERUC_LOCUS3514</name>
</gene>
<dbReference type="PANTHER" id="PTHR13318">
    <property type="entry name" value="PARTNER OF PAIRED, ISOFORM B-RELATED"/>
    <property type="match status" value="1"/>
</dbReference>
<keyword evidence="1" id="KW-0927">Auxin signaling pathway</keyword>
<dbReference type="GO" id="GO:0009734">
    <property type="term" value="P:auxin-activated signaling pathway"/>
    <property type="evidence" value="ECO:0007669"/>
    <property type="project" value="UniProtKB-KW"/>
</dbReference>
<keyword evidence="5" id="KW-1185">Reference proteome</keyword>
<evidence type="ECO:0000313" key="4">
    <source>
        <dbReference type="EMBL" id="CAH8303926.1"/>
    </source>
</evidence>
<evidence type="ECO:0000259" key="3">
    <source>
        <dbReference type="Pfam" id="PF25372"/>
    </source>
</evidence>
<feature type="domain" description="COI1 F-box" evidence="2">
    <location>
        <begin position="11"/>
        <end position="49"/>
    </location>
</feature>
<protein>
    <submittedName>
        <fullName evidence="4">Uncharacterized protein</fullName>
    </submittedName>
</protein>
<proteinExistence type="predicted"/>
<evidence type="ECO:0000313" key="5">
    <source>
        <dbReference type="Proteomes" id="UP001642260"/>
    </source>
</evidence>
<dbReference type="Proteomes" id="UP001642260">
    <property type="component" value="Unassembled WGS sequence"/>
</dbReference>
<dbReference type="Pfam" id="PF25372">
    <property type="entry name" value="DUF7885"/>
    <property type="match status" value="1"/>
</dbReference>
<dbReference type="InterPro" id="IPR057207">
    <property type="entry name" value="FBXL15_LRR"/>
</dbReference>
<evidence type="ECO:0000259" key="2">
    <source>
        <dbReference type="Pfam" id="PF18511"/>
    </source>
</evidence>
<comment type="caution">
    <text evidence="4">The sequence shown here is derived from an EMBL/GenBank/DDBJ whole genome shotgun (WGS) entry which is preliminary data.</text>
</comment>
<dbReference type="SMART" id="SM00367">
    <property type="entry name" value="LRR_CC"/>
    <property type="match status" value="10"/>
</dbReference>
<sequence>MIMASICINDALTDDELRCVLSKLDRDKDKEVFSLVCKRWLYLQSTDRKKLAARAGPHMLGRLAFRFTQIVELDFSQSTSRSFYPGVTDSDLTVIAEGFKCLRVLNLHNCKGITDTGLASIGRSLSLLQFLDVSYCRKLSDKGVSAVTQGCPDLRTLHLSNCRLITNESLKSLSDQCRDLEAIVLQSCNNITDSGLSDLVKGCRKIKTLDINKCSNVGDAGVSCVAKACAYFLKTLKLLDCYKVGNGSITSLAQFCKNLETLIIGGCRDISDESMILLVDSCKDSLKNLRMDWCLNISDSSLTCILKQCKNLEVLDIGCCEEVTDNAFLDLGSGDVLGLKVLKVSNCPKITVKGIGKILEKCNSLEYIDVRSLPHVTEIDPTDLKSF</sequence>
<dbReference type="PANTHER" id="PTHR13318:SF75">
    <property type="entry name" value="COI1 F-BOX DOMAIN-CONTAINING PROTEIN"/>
    <property type="match status" value="1"/>
</dbReference>
<reference evidence="4 5" key="1">
    <citation type="submission" date="2022-03" db="EMBL/GenBank/DDBJ databases">
        <authorList>
            <person name="Macdonald S."/>
            <person name="Ahmed S."/>
            <person name="Newling K."/>
        </authorList>
    </citation>
    <scope>NUCLEOTIDE SEQUENCE [LARGE SCALE GENOMIC DNA]</scope>
</reference>
<dbReference type="SUPFAM" id="SSF52047">
    <property type="entry name" value="RNI-like"/>
    <property type="match status" value="1"/>
</dbReference>
<name>A0ABC8IW00_ERUVS</name>
<evidence type="ECO:0000256" key="1">
    <source>
        <dbReference type="ARBA" id="ARBA00023294"/>
    </source>
</evidence>
<dbReference type="InterPro" id="IPR041567">
    <property type="entry name" value="COI1_F-box"/>
</dbReference>
<dbReference type="AlphaFoldDB" id="A0ABC8IW00"/>
<dbReference type="EMBL" id="CAKOAT010059377">
    <property type="protein sequence ID" value="CAH8303926.1"/>
    <property type="molecule type" value="Genomic_DNA"/>
</dbReference>
<dbReference type="InterPro" id="IPR032675">
    <property type="entry name" value="LRR_dom_sf"/>
</dbReference>
<dbReference type="Pfam" id="PF18511">
    <property type="entry name" value="F-box_5"/>
    <property type="match status" value="1"/>
</dbReference>